<evidence type="ECO:0000256" key="6">
    <source>
        <dbReference type="ARBA" id="ARBA00023242"/>
    </source>
</evidence>
<reference evidence="10" key="2">
    <citation type="submission" date="2023-04" db="EMBL/GenBank/DDBJ databases">
        <authorList>
            <person name="Bruccoleri R.E."/>
            <person name="Oakeley E.J."/>
            <person name="Faust A.-M."/>
            <person name="Dessus-Babus S."/>
            <person name="Altorfer M."/>
            <person name="Burckhardt D."/>
            <person name="Oertli M."/>
            <person name="Naumann U."/>
            <person name="Petersen F."/>
            <person name="Wong J."/>
        </authorList>
    </citation>
    <scope>NUCLEOTIDE SEQUENCE</scope>
    <source>
        <strain evidence="10">GSM-AAB239-AS_SAM_17_03QT</strain>
        <tissue evidence="10">Leaf</tissue>
    </source>
</reference>
<protein>
    <recommendedName>
        <fullName evidence="7">GAGA-binding transcriptional activator</fullName>
    </recommendedName>
</protein>
<dbReference type="PANTHER" id="PTHR31421">
    <property type="entry name" value="PROTEIN BASIC PENTACYSTEINE3"/>
    <property type="match status" value="1"/>
</dbReference>
<dbReference type="EMBL" id="JANAVB010022593">
    <property type="protein sequence ID" value="KAJ6824074.1"/>
    <property type="molecule type" value="Genomic_DNA"/>
</dbReference>
<accession>A0AAX6G6Z2</accession>
<evidence type="ECO:0000256" key="4">
    <source>
        <dbReference type="ARBA" id="ARBA00023125"/>
    </source>
</evidence>
<dbReference type="AlphaFoldDB" id="A0AAX6G6Z2"/>
<feature type="region of interest" description="Disordered" evidence="8">
    <location>
        <begin position="84"/>
        <end position="139"/>
    </location>
</feature>
<organism evidence="10 12">
    <name type="scientific">Iris pallida</name>
    <name type="common">Sweet iris</name>
    <dbReference type="NCBI Taxonomy" id="29817"/>
    <lineage>
        <taxon>Eukaryota</taxon>
        <taxon>Viridiplantae</taxon>
        <taxon>Streptophyta</taxon>
        <taxon>Embryophyta</taxon>
        <taxon>Tracheophyta</taxon>
        <taxon>Spermatophyta</taxon>
        <taxon>Magnoliopsida</taxon>
        <taxon>Liliopsida</taxon>
        <taxon>Asparagales</taxon>
        <taxon>Iridaceae</taxon>
        <taxon>Iridoideae</taxon>
        <taxon>Irideae</taxon>
        <taxon>Iris</taxon>
    </lineage>
</organism>
<keyword evidence="4 7" id="KW-0238">DNA-binding</keyword>
<name>A0AAX6G6Z2_IRIPA</name>
<evidence type="ECO:0000256" key="5">
    <source>
        <dbReference type="ARBA" id="ARBA00023163"/>
    </source>
</evidence>
<dbReference type="GO" id="GO:0005634">
    <property type="term" value="C:nucleus"/>
    <property type="evidence" value="ECO:0007669"/>
    <property type="project" value="UniProtKB-SubCell"/>
</dbReference>
<evidence type="ECO:0000256" key="2">
    <source>
        <dbReference type="ARBA" id="ARBA00007911"/>
    </source>
</evidence>
<evidence type="ECO:0000313" key="11">
    <source>
        <dbReference type="EMBL" id="KAJ6836662.1"/>
    </source>
</evidence>
<comment type="subcellular location">
    <subcellularLocation>
        <location evidence="1 7">Nucleus</location>
    </subcellularLocation>
</comment>
<comment type="caution">
    <text evidence="10">The sequence shown here is derived from an EMBL/GenBank/DDBJ whole genome shotgun (WGS) entry which is preliminary data.</text>
</comment>
<keyword evidence="3 7" id="KW-0805">Transcription regulation</keyword>
<dbReference type="GO" id="GO:0009723">
    <property type="term" value="P:response to ethylene"/>
    <property type="evidence" value="ECO:0007669"/>
    <property type="project" value="TreeGrafter"/>
</dbReference>
<comment type="similarity">
    <text evidence="2 7">Belongs to the BBR/BPC family.</text>
</comment>
<gene>
    <name evidence="9" type="ORF">M6B38_129640</name>
    <name evidence="11" type="ORF">M6B38_326350</name>
    <name evidence="10" type="ORF">M6B38_381335</name>
</gene>
<evidence type="ECO:0000313" key="10">
    <source>
        <dbReference type="EMBL" id="KAJ6824449.1"/>
    </source>
</evidence>
<dbReference type="PANTHER" id="PTHR31421:SF22">
    <property type="entry name" value="PROTEIN BASIC PENTACYSTEINE3"/>
    <property type="match status" value="1"/>
</dbReference>
<reference evidence="10" key="1">
    <citation type="journal article" date="2023" name="GigaByte">
        <title>Genome assembly of the bearded iris, Iris pallida Lam.</title>
        <authorList>
            <person name="Bruccoleri R.E."/>
            <person name="Oakeley E.J."/>
            <person name="Faust A.M.E."/>
            <person name="Altorfer M."/>
            <person name="Dessus-Babus S."/>
            <person name="Burckhardt D."/>
            <person name="Oertli M."/>
            <person name="Naumann U."/>
            <person name="Petersen F."/>
            <person name="Wong J."/>
        </authorList>
    </citation>
    <scope>NUCLEOTIDE SEQUENCE</scope>
    <source>
        <strain evidence="10">GSM-AAB239-AS_SAM_17_03QT</strain>
    </source>
</reference>
<evidence type="ECO:0000256" key="7">
    <source>
        <dbReference type="RuleBase" id="RU367160"/>
    </source>
</evidence>
<evidence type="ECO:0000256" key="8">
    <source>
        <dbReference type="SAM" id="MobiDB-lite"/>
    </source>
</evidence>
<dbReference type="GO" id="GO:0043565">
    <property type="term" value="F:sequence-specific DNA binding"/>
    <property type="evidence" value="ECO:0007669"/>
    <property type="project" value="TreeGrafter"/>
</dbReference>
<dbReference type="Pfam" id="PF06217">
    <property type="entry name" value="GAGA_bind"/>
    <property type="match status" value="1"/>
</dbReference>
<evidence type="ECO:0000256" key="3">
    <source>
        <dbReference type="ARBA" id="ARBA00023015"/>
    </source>
</evidence>
<proteinExistence type="inferred from homology"/>
<evidence type="ECO:0000313" key="9">
    <source>
        <dbReference type="EMBL" id="KAJ6824074.1"/>
    </source>
</evidence>
<evidence type="ECO:0000256" key="1">
    <source>
        <dbReference type="ARBA" id="ARBA00004123"/>
    </source>
</evidence>
<dbReference type="EMBL" id="JANAVB010011825">
    <property type="protein sequence ID" value="KAJ6836662.1"/>
    <property type="molecule type" value="Genomic_DNA"/>
</dbReference>
<dbReference type="SMART" id="SM01226">
    <property type="entry name" value="GAGA_bind"/>
    <property type="match status" value="1"/>
</dbReference>
<keyword evidence="5 7" id="KW-0804">Transcription</keyword>
<comment type="function">
    <text evidence="7">Transcriptional regulator that specifically binds to GA-rich elements (GAGA-repeats) present in regulatory sequences of genes involved in developmental processes.</text>
</comment>
<dbReference type="Proteomes" id="UP001140949">
    <property type="component" value="Unassembled WGS sequence"/>
</dbReference>
<dbReference type="InterPro" id="IPR010409">
    <property type="entry name" value="GAGA-bd_tscrpt_act"/>
</dbReference>
<feature type="compositionally biased region" description="Basic residues" evidence="8">
    <location>
        <begin position="106"/>
        <end position="126"/>
    </location>
</feature>
<keyword evidence="12" id="KW-1185">Reference proteome</keyword>
<evidence type="ECO:0000313" key="12">
    <source>
        <dbReference type="Proteomes" id="UP001140949"/>
    </source>
</evidence>
<dbReference type="GO" id="GO:0003700">
    <property type="term" value="F:DNA-binding transcription factor activity"/>
    <property type="evidence" value="ECO:0007669"/>
    <property type="project" value="UniProtKB-UniRule"/>
</dbReference>
<keyword evidence="6 7" id="KW-0539">Nucleus</keyword>
<sequence>MDEDRELGSSGMRNWGYVEPKVNLGWQLMSNGSGIFDRSFVRDGSGTRANKFLHAFSSNPTCAPNGSAAHAFQFLRQPDLPQRVDSVSVTEETEDVKEDPLEKGSQCRRPRKSPMPKKPKKPKKLAAPKNETSCRKSGKKSEELVINGIDLDLSRIATPVCSCTGQAHRCYKWGFGGWQSACCTRSFSEYPLPASMKRRGARIAGRKMSLGRFKKVLEKLAGEGHNLSIAIDLKPYWAKHGSSKFAAID</sequence>
<dbReference type="EMBL" id="JANAVB010022000">
    <property type="protein sequence ID" value="KAJ6824449.1"/>
    <property type="molecule type" value="Genomic_DNA"/>
</dbReference>